<dbReference type="Proteomes" id="UP000256599">
    <property type="component" value="Unassembled WGS sequence"/>
</dbReference>
<dbReference type="InterPro" id="IPR036890">
    <property type="entry name" value="HATPase_C_sf"/>
</dbReference>
<dbReference type="SUPFAM" id="SSF47384">
    <property type="entry name" value="Homodimeric domain of signal transducing histidine kinase"/>
    <property type="match status" value="1"/>
</dbReference>
<dbReference type="EC" id="2.7.13.3" evidence="2"/>
<name>A0A3D8I753_9HELI</name>
<dbReference type="InterPro" id="IPR003661">
    <property type="entry name" value="HisK_dim/P_dom"/>
</dbReference>
<dbReference type="OrthoDB" id="9761634at2"/>
<evidence type="ECO:0000313" key="7">
    <source>
        <dbReference type="Proteomes" id="UP000256599"/>
    </source>
</evidence>
<organism evidence="6 7">
    <name type="scientific">Helicobacter marmotae</name>
    <dbReference type="NCBI Taxonomy" id="152490"/>
    <lineage>
        <taxon>Bacteria</taxon>
        <taxon>Pseudomonadati</taxon>
        <taxon>Campylobacterota</taxon>
        <taxon>Epsilonproteobacteria</taxon>
        <taxon>Campylobacterales</taxon>
        <taxon>Helicobacteraceae</taxon>
        <taxon>Helicobacter</taxon>
    </lineage>
</organism>
<dbReference type="PRINTS" id="PR00344">
    <property type="entry name" value="BCTRLSENSOR"/>
</dbReference>
<evidence type="ECO:0000313" key="6">
    <source>
        <dbReference type="EMBL" id="RDU60825.1"/>
    </source>
</evidence>
<comment type="caution">
    <text evidence="6">The sequence shown here is derived from an EMBL/GenBank/DDBJ whole genome shotgun (WGS) entry which is preliminary data.</text>
</comment>
<feature type="transmembrane region" description="Helical" evidence="4">
    <location>
        <begin position="12"/>
        <end position="32"/>
    </location>
</feature>
<comment type="catalytic activity">
    <reaction evidence="1">
        <text>ATP + protein L-histidine = ADP + protein N-phospho-L-histidine.</text>
        <dbReference type="EC" id="2.7.13.3"/>
    </reaction>
</comment>
<dbReference type="SMART" id="SM00387">
    <property type="entry name" value="HATPase_c"/>
    <property type="match status" value="1"/>
</dbReference>
<dbReference type="PANTHER" id="PTHR43547">
    <property type="entry name" value="TWO-COMPONENT HISTIDINE KINASE"/>
    <property type="match status" value="1"/>
</dbReference>
<dbReference type="GO" id="GO:0000155">
    <property type="term" value="F:phosphorelay sensor kinase activity"/>
    <property type="evidence" value="ECO:0007669"/>
    <property type="project" value="InterPro"/>
</dbReference>
<dbReference type="CDD" id="cd00082">
    <property type="entry name" value="HisKA"/>
    <property type="match status" value="1"/>
</dbReference>
<dbReference type="SMART" id="SM00388">
    <property type="entry name" value="HisKA"/>
    <property type="match status" value="1"/>
</dbReference>
<gene>
    <name evidence="6" type="ORF">CQA63_01940</name>
</gene>
<dbReference type="PANTHER" id="PTHR43547:SF11">
    <property type="entry name" value="HISTIDINE KINASE"/>
    <property type="match status" value="1"/>
</dbReference>
<keyword evidence="3" id="KW-0597">Phosphoprotein</keyword>
<dbReference type="Pfam" id="PF02518">
    <property type="entry name" value="HATPase_c"/>
    <property type="match status" value="1"/>
</dbReference>
<keyword evidence="4" id="KW-0472">Membrane</keyword>
<dbReference type="SUPFAM" id="SSF55874">
    <property type="entry name" value="ATPase domain of HSP90 chaperone/DNA topoisomerase II/histidine kinase"/>
    <property type="match status" value="1"/>
</dbReference>
<keyword evidence="6" id="KW-0808">Transferase</keyword>
<dbReference type="EMBL" id="NXLR01000002">
    <property type="protein sequence ID" value="RDU60825.1"/>
    <property type="molecule type" value="Genomic_DNA"/>
</dbReference>
<keyword evidence="6" id="KW-0418">Kinase</keyword>
<dbReference type="InterPro" id="IPR004358">
    <property type="entry name" value="Sig_transdc_His_kin-like_C"/>
</dbReference>
<protein>
    <recommendedName>
        <fullName evidence="2">histidine kinase</fullName>
        <ecNumber evidence="2">2.7.13.3</ecNumber>
    </recommendedName>
</protein>
<dbReference type="InterPro" id="IPR036097">
    <property type="entry name" value="HisK_dim/P_sf"/>
</dbReference>
<proteinExistence type="predicted"/>
<accession>A0A3D8I753</accession>
<dbReference type="AlphaFoldDB" id="A0A3D8I753"/>
<dbReference type="RefSeq" id="WP_104699480.1">
    <property type="nucleotide sequence ID" value="NZ_FZPP01000006.1"/>
</dbReference>
<evidence type="ECO:0000259" key="5">
    <source>
        <dbReference type="PROSITE" id="PS50109"/>
    </source>
</evidence>
<evidence type="ECO:0000256" key="2">
    <source>
        <dbReference type="ARBA" id="ARBA00012438"/>
    </source>
</evidence>
<keyword evidence="4" id="KW-1133">Transmembrane helix</keyword>
<feature type="transmembrane region" description="Helical" evidence="4">
    <location>
        <begin position="172"/>
        <end position="191"/>
    </location>
</feature>
<dbReference type="InterPro" id="IPR003594">
    <property type="entry name" value="HATPase_dom"/>
</dbReference>
<dbReference type="Pfam" id="PF00512">
    <property type="entry name" value="HisKA"/>
    <property type="match status" value="1"/>
</dbReference>
<feature type="domain" description="Histidine kinase" evidence="5">
    <location>
        <begin position="211"/>
        <end position="415"/>
    </location>
</feature>
<sequence>MENSKKAIIKILCLYLGTTGVFLCVFFGFFYAKEKRHLFVQQVSNLREVSLEVYDILHTHKDDMPLAFKQIETNIAYPLRIYNHKGKVIYDTLYVTLSDDEYKEGIAYRGDKVIIEPSMHERFPKSPPFSKKQEGQQIDEVKPQKAYKNPRYQIFIQDSTLDNQILFLQFKLIVYFLLLLFVIGVIAYFLVRLSLKPMQETINSLNAFIKDSTHEINTPLSIILMSIETLREDNLTLAQKQKIERIKLASKSLNHLYKDLVAYNFPHAISDKKQHLALHELLRERLEYFTPFFEQKLIQVQTHIEPSMIIASVEKMSCVIDNLLGNAIKYNKKGGKIDVKLAQGYLSIADSGCGMSIEERKKIFDRYVRCNDFQGGFGIGLTLIKRICDEYHIHIEVQSQIGQGSSFILSWNAKPTLKEA</sequence>
<evidence type="ECO:0000256" key="3">
    <source>
        <dbReference type="ARBA" id="ARBA00022553"/>
    </source>
</evidence>
<reference evidence="6 7" key="1">
    <citation type="submission" date="2018-04" db="EMBL/GenBank/DDBJ databases">
        <title>Novel Campyloabacter and Helicobacter Species and Strains.</title>
        <authorList>
            <person name="Mannion A.J."/>
            <person name="Shen Z."/>
            <person name="Fox J.G."/>
        </authorList>
    </citation>
    <scope>NUCLEOTIDE SEQUENCE [LARGE SCALE GENOMIC DNA]</scope>
    <source>
        <strain evidence="6 7">MIT 98-6070</strain>
    </source>
</reference>
<keyword evidence="7" id="KW-1185">Reference proteome</keyword>
<dbReference type="InterPro" id="IPR005467">
    <property type="entry name" value="His_kinase_dom"/>
</dbReference>
<dbReference type="PROSITE" id="PS50109">
    <property type="entry name" value="HIS_KIN"/>
    <property type="match status" value="1"/>
</dbReference>
<evidence type="ECO:0000256" key="4">
    <source>
        <dbReference type="SAM" id="Phobius"/>
    </source>
</evidence>
<dbReference type="Gene3D" id="3.30.565.10">
    <property type="entry name" value="Histidine kinase-like ATPase, C-terminal domain"/>
    <property type="match status" value="1"/>
</dbReference>
<keyword evidence="4" id="KW-0812">Transmembrane</keyword>
<dbReference type="Gene3D" id="1.10.287.130">
    <property type="match status" value="1"/>
</dbReference>
<evidence type="ECO:0000256" key="1">
    <source>
        <dbReference type="ARBA" id="ARBA00000085"/>
    </source>
</evidence>